<feature type="transmembrane region" description="Helical" evidence="3">
    <location>
        <begin position="142"/>
        <end position="163"/>
    </location>
</feature>
<reference evidence="4 5" key="1">
    <citation type="journal article" date="2016" name="Nat. Commun.">
        <title>Thousands of microbial genomes shed light on interconnected biogeochemical processes in an aquifer system.</title>
        <authorList>
            <person name="Anantharaman K."/>
            <person name="Brown C.T."/>
            <person name="Hug L.A."/>
            <person name="Sharon I."/>
            <person name="Castelle C.J."/>
            <person name="Probst A.J."/>
            <person name="Thomas B.C."/>
            <person name="Singh A."/>
            <person name="Wilkins M.J."/>
            <person name="Karaoz U."/>
            <person name="Brodie E.L."/>
            <person name="Williams K.H."/>
            <person name="Hubbard S.S."/>
            <person name="Banfield J.F."/>
        </authorList>
    </citation>
    <scope>NUCLEOTIDE SEQUENCE [LARGE SCALE GENOMIC DNA]</scope>
</reference>
<evidence type="ECO:0000256" key="3">
    <source>
        <dbReference type="SAM" id="Phobius"/>
    </source>
</evidence>
<dbReference type="InterPro" id="IPR052346">
    <property type="entry name" value="O-mannosyl-transferase_TMTC"/>
</dbReference>
<dbReference type="PANTHER" id="PTHR44227">
    <property type="match status" value="1"/>
</dbReference>
<dbReference type="PANTHER" id="PTHR44227:SF3">
    <property type="entry name" value="PROTEIN O-MANNOSYL-TRANSFERASE TMTC4"/>
    <property type="match status" value="1"/>
</dbReference>
<feature type="transmembrane region" description="Helical" evidence="3">
    <location>
        <begin position="375"/>
        <end position="394"/>
    </location>
</feature>
<dbReference type="AlphaFoldDB" id="A0A1G1Y8W6"/>
<evidence type="ECO:0000313" key="4">
    <source>
        <dbReference type="EMBL" id="OGY48276.1"/>
    </source>
</evidence>
<sequence length="428" mass="49618">MEKFLNFIEKNRTWSLAIIFVLTILAYSNIFANQFVWDDPDFYQNWPALYSFESLPRLALGEVPIQHFGVFRPLRSIIQLFIFQILGSTNLIGYHLLSLAIHLIGVWLFYWLTEKITGKRTVAFLAALFFGLHPIHTEAITYITTSIDEIGIIWALLSIFFYLKFNPKKPVRKNYIFSLIFALMAFFSYEITLILPALIILIDLFQKNFDYNKIKEKIKCYLPYFIALGFWVAMKLALAPQNRQLLFGQDVSLPLRLLTMGKVFVKYLFLLIWPRDLNVYHEIIFAQNFGDLKAILAWVFLFALVISAIILAKKIPAASFAVFWFFISLAPVSNIIPTGIIMAEKYTYLASFSICFLLAVILEKLISGQKQLYKYSAILAVLAIVIFYGAATYARNFDWKNDKTLWEKTLTQRPDFEPVLKALKQLEE</sequence>
<evidence type="ECO:0000313" key="5">
    <source>
        <dbReference type="Proteomes" id="UP000178432"/>
    </source>
</evidence>
<feature type="transmembrane region" description="Helical" evidence="3">
    <location>
        <begin position="294"/>
        <end position="312"/>
    </location>
</feature>
<feature type="transmembrane region" description="Helical" evidence="3">
    <location>
        <begin position="12"/>
        <end position="32"/>
    </location>
</feature>
<evidence type="ECO:0000256" key="1">
    <source>
        <dbReference type="ARBA" id="ARBA00022737"/>
    </source>
</evidence>
<keyword evidence="1" id="KW-0677">Repeat</keyword>
<feature type="transmembrane region" description="Helical" evidence="3">
    <location>
        <begin position="251"/>
        <end position="274"/>
    </location>
</feature>
<dbReference type="EMBL" id="MHIF01000016">
    <property type="protein sequence ID" value="OGY48276.1"/>
    <property type="molecule type" value="Genomic_DNA"/>
</dbReference>
<name>A0A1G1Y8W6_9BACT</name>
<evidence type="ECO:0008006" key="6">
    <source>
        <dbReference type="Google" id="ProtNLM"/>
    </source>
</evidence>
<gene>
    <name evidence="4" type="ORF">A2663_00610</name>
</gene>
<evidence type="ECO:0000256" key="2">
    <source>
        <dbReference type="ARBA" id="ARBA00022803"/>
    </source>
</evidence>
<keyword evidence="3" id="KW-1133">Transmembrane helix</keyword>
<keyword evidence="3" id="KW-0812">Transmembrane</keyword>
<comment type="caution">
    <text evidence="4">The sequence shown here is derived from an EMBL/GenBank/DDBJ whole genome shotgun (WGS) entry which is preliminary data.</text>
</comment>
<feature type="transmembrane region" description="Helical" evidence="3">
    <location>
        <begin position="319"/>
        <end position="340"/>
    </location>
</feature>
<organism evidence="4 5">
    <name type="scientific">Candidatus Buchananbacteria bacterium RIFCSPHIGHO2_01_FULL_46_12</name>
    <dbReference type="NCBI Taxonomy" id="1797536"/>
    <lineage>
        <taxon>Bacteria</taxon>
        <taxon>Candidatus Buchananiibacteriota</taxon>
    </lineage>
</organism>
<feature type="transmembrane region" description="Helical" evidence="3">
    <location>
        <begin position="221"/>
        <end position="239"/>
    </location>
</feature>
<keyword evidence="3" id="KW-0472">Membrane</keyword>
<feature type="transmembrane region" description="Helical" evidence="3">
    <location>
        <begin position="120"/>
        <end position="136"/>
    </location>
</feature>
<feature type="transmembrane region" description="Helical" evidence="3">
    <location>
        <begin position="346"/>
        <end position="363"/>
    </location>
</feature>
<dbReference type="Proteomes" id="UP000178432">
    <property type="component" value="Unassembled WGS sequence"/>
</dbReference>
<protein>
    <recommendedName>
        <fullName evidence="6">Glycosyltransferase RgtA/B/C/D-like domain-containing protein</fullName>
    </recommendedName>
</protein>
<proteinExistence type="predicted"/>
<accession>A0A1G1Y8W6</accession>
<feature type="transmembrane region" description="Helical" evidence="3">
    <location>
        <begin position="92"/>
        <end position="113"/>
    </location>
</feature>
<feature type="transmembrane region" description="Helical" evidence="3">
    <location>
        <begin position="175"/>
        <end position="201"/>
    </location>
</feature>
<keyword evidence="2" id="KW-0802">TPR repeat</keyword>